<dbReference type="EMBL" id="BONY01000068">
    <property type="protein sequence ID" value="GIH09429.1"/>
    <property type="molecule type" value="Genomic_DNA"/>
</dbReference>
<evidence type="ECO:0000256" key="16">
    <source>
        <dbReference type="ARBA" id="ARBA00023008"/>
    </source>
</evidence>
<dbReference type="Pfam" id="PF00394">
    <property type="entry name" value="Cu-oxidase"/>
    <property type="match status" value="1"/>
</dbReference>
<dbReference type="InterPro" id="IPR011706">
    <property type="entry name" value="Cu-oxidase_C"/>
</dbReference>
<evidence type="ECO:0000313" key="26">
    <source>
        <dbReference type="Proteomes" id="UP000612899"/>
    </source>
</evidence>
<feature type="transmembrane region" description="Helical" evidence="21">
    <location>
        <begin position="69"/>
        <end position="89"/>
    </location>
</feature>
<comment type="subcellular location">
    <subcellularLocation>
        <location evidence="4">Periplasm</location>
    </subcellularLocation>
</comment>
<comment type="pathway">
    <text evidence="5">Nitrogen metabolism; nitrate reduction (denitrification); dinitrogen from nitrate: step 2/4.</text>
</comment>
<feature type="binding site" description="type 1 copper site" evidence="20">
    <location>
        <position position="261"/>
    </location>
    <ligand>
        <name>Cu cation</name>
        <dbReference type="ChEBI" id="CHEBI:23378"/>
        <label>1</label>
    </ligand>
</feature>
<comment type="subunit">
    <text evidence="7">Homotrimer.</text>
</comment>
<evidence type="ECO:0000259" key="24">
    <source>
        <dbReference type="Pfam" id="PF07732"/>
    </source>
</evidence>
<keyword evidence="21" id="KW-0472">Membrane</keyword>
<evidence type="ECO:0000256" key="6">
    <source>
        <dbReference type="ARBA" id="ARBA00010609"/>
    </source>
</evidence>
<dbReference type="Pfam" id="PF07731">
    <property type="entry name" value="Cu-oxidase_2"/>
    <property type="match status" value="1"/>
</dbReference>
<comment type="catalytic activity">
    <reaction evidence="19">
        <text>nitric oxide + Fe(III)-[cytochrome c] + H2O = Fe(II)-[cytochrome c] + nitrite + 2 H(+)</text>
        <dbReference type="Rhea" id="RHEA:15233"/>
        <dbReference type="Rhea" id="RHEA-COMP:10350"/>
        <dbReference type="Rhea" id="RHEA-COMP:14399"/>
        <dbReference type="ChEBI" id="CHEBI:15377"/>
        <dbReference type="ChEBI" id="CHEBI:15378"/>
        <dbReference type="ChEBI" id="CHEBI:16301"/>
        <dbReference type="ChEBI" id="CHEBI:16480"/>
        <dbReference type="ChEBI" id="CHEBI:29033"/>
        <dbReference type="ChEBI" id="CHEBI:29034"/>
        <dbReference type="EC" id="1.7.2.1"/>
    </reaction>
</comment>
<dbReference type="PRINTS" id="PR00695">
    <property type="entry name" value="CUNO2RDTASE"/>
</dbReference>
<evidence type="ECO:0000259" key="22">
    <source>
        <dbReference type="Pfam" id="PF00394"/>
    </source>
</evidence>
<keyword evidence="14" id="KW-0274">FAD</keyword>
<dbReference type="InterPro" id="IPR011707">
    <property type="entry name" value="Cu-oxidase-like_N"/>
</dbReference>
<keyword evidence="12" id="KW-0677">Repeat</keyword>
<feature type="transmembrane region" description="Helical" evidence="21">
    <location>
        <begin position="96"/>
        <end position="118"/>
    </location>
</feature>
<comment type="cofactor">
    <cofactor evidence="3">
        <name>FAD</name>
        <dbReference type="ChEBI" id="CHEBI:57692"/>
    </cofactor>
</comment>
<proteinExistence type="inferred from homology"/>
<evidence type="ECO:0000256" key="3">
    <source>
        <dbReference type="ARBA" id="ARBA00001974"/>
    </source>
</evidence>
<keyword evidence="11 20" id="KW-0479">Metal-binding</keyword>
<keyword evidence="21" id="KW-0812">Transmembrane</keyword>
<evidence type="ECO:0000259" key="23">
    <source>
        <dbReference type="Pfam" id="PF07731"/>
    </source>
</evidence>
<dbReference type="RefSeq" id="WP_203913166.1">
    <property type="nucleotide sequence ID" value="NZ_BONY01000068.1"/>
</dbReference>
<accession>A0A8J3VJH3</accession>
<keyword evidence="15" id="KW-0560">Oxidoreductase</keyword>
<protein>
    <recommendedName>
        <fullName evidence="9">Copper-containing nitrite reductase</fullName>
        <ecNumber evidence="8">1.7.2.1</ecNumber>
    </recommendedName>
    <alternativeName>
        <fullName evidence="18">Cu-NIR</fullName>
    </alternativeName>
</protein>
<dbReference type="InterPro" id="IPR001287">
    <property type="entry name" value="NO2-reductase_Cu"/>
</dbReference>
<evidence type="ECO:0000256" key="1">
    <source>
        <dbReference type="ARBA" id="ARBA00001960"/>
    </source>
</evidence>
<dbReference type="PROSITE" id="PS00080">
    <property type="entry name" value="MULTICOPPER_OXIDASE2"/>
    <property type="match status" value="1"/>
</dbReference>
<evidence type="ECO:0000256" key="11">
    <source>
        <dbReference type="ARBA" id="ARBA00022723"/>
    </source>
</evidence>
<feature type="transmembrane region" description="Helical" evidence="21">
    <location>
        <begin position="6"/>
        <end position="28"/>
    </location>
</feature>
<dbReference type="InterPro" id="IPR008972">
    <property type="entry name" value="Cupredoxin"/>
</dbReference>
<evidence type="ECO:0000256" key="17">
    <source>
        <dbReference type="ARBA" id="ARBA00023063"/>
    </source>
</evidence>
<gene>
    <name evidence="25" type="ORF">Rhe02_74960</name>
</gene>
<feature type="domain" description="Plastocyanin-like" evidence="24">
    <location>
        <begin position="212"/>
        <end position="326"/>
    </location>
</feature>
<evidence type="ECO:0000256" key="15">
    <source>
        <dbReference type="ARBA" id="ARBA00023002"/>
    </source>
</evidence>
<evidence type="ECO:0000256" key="13">
    <source>
        <dbReference type="ARBA" id="ARBA00022764"/>
    </source>
</evidence>
<dbReference type="InterPro" id="IPR002355">
    <property type="entry name" value="Cu_oxidase_Cu_BS"/>
</dbReference>
<evidence type="ECO:0000256" key="19">
    <source>
        <dbReference type="ARBA" id="ARBA00049340"/>
    </source>
</evidence>
<comment type="cofactor">
    <cofactor evidence="1 20">
        <name>Cu(+)</name>
        <dbReference type="ChEBI" id="CHEBI:49552"/>
    </cofactor>
</comment>
<feature type="transmembrane region" description="Helical" evidence="21">
    <location>
        <begin position="124"/>
        <end position="143"/>
    </location>
</feature>
<keyword evidence="26" id="KW-1185">Reference proteome</keyword>
<feature type="transmembrane region" description="Helical" evidence="21">
    <location>
        <begin position="150"/>
        <end position="171"/>
    </location>
</feature>
<evidence type="ECO:0000256" key="4">
    <source>
        <dbReference type="ARBA" id="ARBA00004418"/>
    </source>
</evidence>
<dbReference type="GO" id="GO:0042128">
    <property type="term" value="P:nitrate assimilation"/>
    <property type="evidence" value="ECO:0007669"/>
    <property type="project" value="UniProtKB-KW"/>
</dbReference>
<evidence type="ECO:0000256" key="9">
    <source>
        <dbReference type="ARBA" id="ARBA00017290"/>
    </source>
</evidence>
<keyword evidence="13" id="KW-0574">Periplasm</keyword>
<evidence type="ECO:0000256" key="10">
    <source>
        <dbReference type="ARBA" id="ARBA00022630"/>
    </source>
</evidence>
<sequence length="599" mass="62581">MNAQQLIAVDLLAAAVSAAAWLGTAIAVASGRGRIALAALIAAGVATLARVGTVVALADQGWWFVQDKVTLALPLLGLAAAAAGVTAMARGLSRAVVPLFMTGYAGICGLLFLFLFGYPASPAQAMASVALVGVATAVTWWLRHPAAKRAATVAGAVSLAAGLGAATLGFLPAGPSATATPPHHTVSVADLRGPTEPAPGGTVKRYALSARQAEITLASGRKVAAWTFDGQVPGPALTATEGDLVEVRLTNVDIPDGVTLHWHGYDVRNGEDGAPGVTQDAVRPGEEFVYRFRADQVGTYWYHTHQVSDRGVRLGLYGTLIVQPRSPLSGTDLTVPVHTFGGALAIGTHDGMADNPQPPGASVRLRLINTDNTPHRFTLSGTSFRVVAADGNDLNGPGEVREVALRIAAGARYDLAFTMPSGPVALRIDDRAVGLALSPGPHPDTSAWPELDLTSYGTPTGGSDLQARPDKDFTLVLDRGLALVDGKPAYAQTVNGKAHPNIPDQVVAEGDLVAFTVVNRGLETHPWHLHGHRVLVLAKNGRLVTGSPLLLDTFDVRPGEVWRVAFRASNPGVWMNHCHNLAHADQGMALHLVYQGIAR</sequence>
<feature type="domain" description="Plastocyanin-like" evidence="22">
    <location>
        <begin position="358"/>
        <end position="420"/>
    </location>
</feature>
<dbReference type="PANTHER" id="PTHR11709">
    <property type="entry name" value="MULTI-COPPER OXIDASE"/>
    <property type="match status" value="1"/>
</dbReference>
<evidence type="ECO:0000256" key="8">
    <source>
        <dbReference type="ARBA" id="ARBA00011882"/>
    </source>
</evidence>
<keyword evidence="21" id="KW-1133">Transmembrane helix</keyword>
<evidence type="ECO:0000256" key="12">
    <source>
        <dbReference type="ARBA" id="ARBA00022737"/>
    </source>
</evidence>
<keyword evidence="16 20" id="KW-0186">Copper</keyword>
<feature type="transmembrane region" description="Helical" evidence="21">
    <location>
        <begin position="35"/>
        <end position="57"/>
    </location>
</feature>
<name>A0A8J3VJH3_9ACTN</name>
<dbReference type="GO" id="GO:0005507">
    <property type="term" value="F:copper ion binding"/>
    <property type="evidence" value="ECO:0007669"/>
    <property type="project" value="InterPro"/>
</dbReference>
<evidence type="ECO:0000313" key="25">
    <source>
        <dbReference type="EMBL" id="GIH09429.1"/>
    </source>
</evidence>
<dbReference type="InterPro" id="IPR001117">
    <property type="entry name" value="Cu-oxidase_2nd"/>
</dbReference>
<reference evidence="25" key="1">
    <citation type="submission" date="2021-01" db="EMBL/GenBank/DDBJ databases">
        <title>Whole genome shotgun sequence of Rhizocola hellebori NBRC 109834.</title>
        <authorList>
            <person name="Komaki H."/>
            <person name="Tamura T."/>
        </authorList>
    </citation>
    <scope>NUCLEOTIDE SEQUENCE</scope>
    <source>
        <strain evidence="25">NBRC 109834</strain>
    </source>
</reference>
<dbReference type="EC" id="1.7.2.1" evidence="8"/>
<feature type="domain" description="Plastocyanin-like" evidence="23">
    <location>
        <begin position="492"/>
        <end position="594"/>
    </location>
</feature>
<dbReference type="Pfam" id="PF07732">
    <property type="entry name" value="Cu-oxidase_3"/>
    <property type="match status" value="1"/>
</dbReference>
<dbReference type="Gene3D" id="2.60.40.420">
    <property type="entry name" value="Cupredoxins - blue copper proteins"/>
    <property type="match status" value="3"/>
</dbReference>
<evidence type="ECO:0000256" key="18">
    <source>
        <dbReference type="ARBA" id="ARBA00032356"/>
    </source>
</evidence>
<dbReference type="InterPro" id="IPR045087">
    <property type="entry name" value="Cu-oxidase_fam"/>
</dbReference>
<dbReference type="GO" id="GO:0050421">
    <property type="term" value="F:nitrite reductase (NO-forming) activity"/>
    <property type="evidence" value="ECO:0007669"/>
    <property type="project" value="UniProtKB-EC"/>
</dbReference>
<evidence type="ECO:0000256" key="5">
    <source>
        <dbReference type="ARBA" id="ARBA00005127"/>
    </source>
</evidence>
<evidence type="ECO:0000256" key="14">
    <source>
        <dbReference type="ARBA" id="ARBA00022827"/>
    </source>
</evidence>
<dbReference type="CDD" id="cd04202">
    <property type="entry name" value="CuRO_D2_2dMcoN_like"/>
    <property type="match status" value="1"/>
</dbReference>
<dbReference type="AlphaFoldDB" id="A0A8J3VJH3"/>
<dbReference type="GO" id="GO:0019333">
    <property type="term" value="P:denitrification pathway"/>
    <property type="evidence" value="ECO:0007669"/>
    <property type="project" value="UniProtKB-UniPathway"/>
</dbReference>
<comment type="similarity">
    <text evidence="6">Belongs to the multicopper oxidase family.</text>
</comment>
<evidence type="ECO:0000256" key="20">
    <source>
        <dbReference type="PIRSR" id="PIRSR601287-1"/>
    </source>
</evidence>
<dbReference type="GO" id="GO:0042597">
    <property type="term" value="C:periplasmic space"/>
    <property type="evidence" value="ECO:0007669"/>
    <property type="project" value="UniProtKB-SubCell"/>
</dbReference>
<keyword evidence="17" id="KW-0534">Nitrate assimilation</keyword>
<keyword evidence="10" id="KW-0285">Flavoprotein</keyword>
<dbReference type="SUPFAM" id="SSF49503">
    <property type="entry name" value="Cupredoxins"/>
    <property type="match status" value="3"/>
</dbReference>
<dbReference type="UniPathway" id="UPA00652">
    <property type="reaction ID" value="UER00707"/>
</dbReference>
<organism evidence="25 26">
    <name type="scientific">Rhizocola hellebori</name>
    <dbReference type="NCBI Taxonomy" id="1392758"/>
    <lineage>
        <taxon>Bacteria</taxon>
        <taxon>Bacillati</taxon>
        <taxon>Actinomycetota</taxon>
        <taxon>Actinomycetes</taxon>
        <taxon>Micromonosporales</taxon>
        <taxon>Micromonosporaceae</taxon>
        <taxon>Rhizocola</taxon>
    </lineage>
</organism>
<evidence type="ECO:0000256" key="7">
    <source>
        <dbReference type="ARBA" id="ARBA00011233"/>
    </source>
</evidence>
<evidence type="ECO:0000256" key="21">
    <source>
        <dbReference type="SAM" id="Phobius"/>
    </source>
</evidence>
<feature type="binding site" description="type 1 copper site" evidence="20">
    <location>
        <position position="303"/>
    </location>
    <ligand>
        <name>Cu cation</name>
        <dbReference type="ChEBI" id="CHEBI:23378"/>
        <label>1</label>
    </ligand>
</feature>
<evidence type="ECO:0000256" key="2">
    <source>
        <dbReference type="ARBA" id="ARBA00001973"/>
    </source>
</evidence>
<dbReference type="PANTHER" id="PTHR11709:SF394">
    <property type="entry name" value="FI03373P-RELATED"/>
    <property type="match status" value="1"/>
</dbReference>
<comment type="caution">
    <text evidence="25">The sequence shown here is derived from an EMBL/GenBank/DDBJ whole genome shotgun (WGS) entry which is preliminary data.</text>
</comment>
<dbReference type="Proteomes" id="UP000612899">
    <property type="component" value="Unassembled WGS sequence"/>
</dbReference>
<comment type="cofactor">
    <cofactor evidence="2 20">
        <name>Cu(2+)</name>
        <dbReference type="ChEBI" id="CHEBI:29036"/>
    </cofactor>
</comment>